<dbReference type="NCBIfam" id="TIGR03510">
    <property type="entry name" value="XapX"/>
    <property type="match status" value="1"/>
</dbReference>
<sequence>MQEVILALIAGLVVGFFFALIKLPIPAPPALAGVMGIVGVYLGYKLFHWLLPFIQS</sequence>
<dbReference type="AlphaFoldDB" id="A0A0B0IBV7"/>
<evidence type="ECO:0000256" key="1">
    <source>
        <dbReference type="SAM" id="Phobius"/>
    </source>
</evidence>
<feature type="transmembrane region" description="Helical" evidence="1">
    <location>
        <begin position="5"/>
        <end position="25"/>
    </location>
</feature>
<keyword evidence="1" id="KW-0812">Transmembrane</keyword>
<evidence type="ECO:0000313" key="3">
    <source>
        <dbReference type="Proteomes" id="UP000030832"/>
    </source>
</evidence>
<reference evidence="2 3" key="1">
    <citation type="submission" date="2014-09" db="EMBL/GenBank/DDBJ databases">
        <title>Genome sequencing and annotation of Bacillus Okhensis strain Kh10-101T.</title>
        <authorList>
            <person name="Prakash J.S."/>
        </authorList>
    </citation>
    <scope>NUCLEOTIDE SEQUENCE [LARGE SCALE GENOMIC DNA]</scope>
    <source>
        <strain evidence="3">Kh10-101T</strain>
    </source>
</reference>
<evidence type="ECO:0000313" key="2">
    <source>
        <dbReference type="EMBL" id="KHF38770.1"/>
    </source>
</evidence>
<dbReference type="EMBL" id="JRJU01000030">
    <property type="protein sequence ID" value="KHF38770.1"/>
    <property type="molecule type" value="Genomic_DNA"/>
</dbReference>
<dbReference type="InterPro" id="IPR020017">
    <property type="entry name" value="XapX_domain"/>
</dbReference>
<organism evidence="2 3">
    <name type="scientific">Halalkalibacter okhensis</name>
    <dbReference type="NCBI Taxonomy" id="333138"/>
    <lineage>
        <taxon>Bacteria</taxon>
        <taxon>Bacillati</taxon>
        <taxon>Bacillota</taxon>
        <taxon>Bacilli</taxon>
        <taxon>Bacillales</taxon>
        <taxon>Bacillaceae</taxon>
        <taxon>Halalkalibacter</taxon>
    </lineage>
</organism>
<keyword evidence="1" id="KW-0472">Membrane</keyword>
<accession>A0A0B0IBV7</accession>
<dbReference type="eggNOG" id="COG4317">
    <property type="taxonomic scope" value="Bacteria"/>
</dbReference>
<protein>
    <submittedName>
        <fullName evidence="2">XapX domain-containing protein</fullName>
    </submittedName>
</protein>
<dbReference type="RefSeq" id="WP_034631895.1">
    <property type="nucleotide sequence ID" value="NZ_JRJU01000030.1"/>
</dbReference>
<dbReference type="STRING" id="333138.LQ50_19190"/>
<comment type="caution">
    <text evidence="2">The sequence shown here is derived from an EMBL/GenBank/DDBJ whole genome shotgun (WGS) entry which is preliminary data.</text>
</comment>
<feature type="transmembrane region" description="Helical" evidence="1">
    <location>
        <begin position="31"/>
        <end position="51"/>
    </location>
</feature>
<proteinExistence type="predicted"/>
<gene>
    <name evidence="2" type="ORF">LQ50_19190</name>
</gene>
<keyword evidence="3" id="KW-1185">Reference proteome</keyword>
<keyword evidence="1" id="KW-1133">Transmembrane helix</keyword>
<dbReference type="Proteomes" id="UP000030832">
    <property type="component" value="Unassembled WGS sequence"/>
</dbReference>
<name>A0A0B0IBV7_9BACI</name>